<evidence type="ECO:0000313" key="5">
    <source>
        <dbReference type="Proteomes" id="UP000231456"/>
    </source>
</evidence>
<dbReference type="NCBIfam" id="TIGR02232">
    <property type="entry name" value="myxo_disulf_rpt"/>
    <property type="match status" value="1"/>
</dbReference>
<name>A0A2M8FAL6_9BACT</name>
<keyword evidence="3" id="KW-1015">Disulfide bond</keyword>
<dbReference type="Proteomes" id="UP000231456">
    <property type="component" value="Unassembled WGS sequence"/>
</dbReference>
<evidence type="ECO:0000256" key="2">
    <source>
        <dbReference type="ARBA" id="ARBA00022737"/>
    </source>
</evidence>
<keyword evidence="2" id="KW-0677">Repeat</keyword>
<dbReference type="InterPro" id="IPR011936">
    <property type="entry name" value="Myxo_disulph_rpt"/>
</dbReference>
<dbReference type="EMBL" id="PFRH01000040">
    <property type="protein sequence ID" value="PJC52784.1"/>
    <property type="molecule type" value="Genomic_DNA"/>
</dbReference>
<feature type="non-terminal residue" evidence="4">
    <location>
        <position position="1"/>
    </location>
</feature>
<evidence type="ECO:0000256" key="1">
    <source>
        <dbReference type="ARBA" id="ARBA00022729"/>
    </source>
</evidence>
<comment type="caution">
    <text evidence="4">The sequence shown here is derived from an EMBL/GenBank/DDBJ whole genome shotgun (WGS) entry which is preliminary data.</text>
</comment>
<protein>
    <submittedName>
        <fullName evidence="4">Uncharacterized protein</fullName>
    </submittedName>
</protein>
<evidence type="ECO:0000256" key="3">
    <source>
        <dbReference type="ARBA" id="ARBA00023157"/>
    </source>
</evidence>
<proteinExistence type="predicted"/>
<feature type="non-terminal residue" evidence="4">
    <location>
        <position position="1348"/>
    </location>
</feature>
<keyword evidence="1" id="KW-0732">Signal</keyword>
<reference evidence="5" key="1">
    <citation type="submission" date="2017-09" db="EMBL/GenBank/DDBJ databases">
        <title>Depth-based differentiation of microbial function through sediment-hosted aquifers and enrichment of novel symbionts in the deep terrestrial subsurface.</title>
        <authorList>
            <person name="Probst A.J."/>
            <person name="Ladd B."/>
            <person name="Jarett J.K."/>
            <person name="Geller-Mcgrath D.E."/>
            <person name="Sieber C.M.K."/>
            <person name="Emerson J.B."/>
            <person name="Anantharaman K."/>
            <person name="Thomas B.C."/>
            <person name="Malmstrom R."/>
            <person name="Stieglmeier M."/>
            <person name="Klingl A."/>
            <person name="Woyke T."/>
            <person name="Ryan C.M."/>
            <person name="Banfield J.F."/>
        </authorList>
    </citation>
    <scope>NUCLEOTIDE SEQUENCE [LARGE SCALE GENOMIC DNA]</scope>
</reference>
<evidence type="ECO:0000313" key="4">
    <source>
        <dbReference type="EMBL" id="PJC52784.1"/>
    </source>
</evidence>
<gene>
    <name evidence="4" type="ORF">CO030_01055</name>
</gene>
<accession>A0A2M8FAL6</accession>
<sequence length="1348" mass="144992">SGEQCEAVNGVLPAHCSNTCTWENTCDSEGRICDPATDEGCTSSCILGGSSLFYSTPSVCGDGVVGLGEYAVCEDDTVVDASKQGGLQLVTAIGEGETIEGKQSTEIRSSIPSENNVAGIANYTLQCGFAEYDTPQNGFYNDCALPVDGEIGPNGLGVASNSCCYQRSFRTDQYPDENQGFVAAEAPLCRNTYIEVTFDAEVDPQTIVGNAIIARGYETAVNCAELGGTNVTDDVASALSIADGSADASSDGFWSKIWHGIKQFFQGMIQRVFAGNLQVSNMRTWCSEGSLTTDIDTPAKTIPLYISQLLGSQTADSAYAVLLRGGKTGIRDIHGVGIKHKTKSITSDAWAFEVGTEICKIDHVAVDPQSYLFSTPNTSADFGVAAITKQGQQIVSTPAYSWRWEWQPQGNTIFNIPAEGTDATAQFIKMGSTNVEGTVTALAQAIVTEDVSATGNQLGNRFEGQVALTSMFCENPWPARADDGSWAPFVDDTFNYSFSYCADAGVSGSTNDDLPFIKRNDIVLTSDDVLKRILFVSDTNTDALGIQIFANPERLSVASWFADKFPNAPIPQKVTLSIDDPLVSGYDVIADQDNYYINAFNVVKDDKGNVTNVYSNIYLFTISQAAQASTRDVFQQIIDTLEFNINLTDYGYCLGYDEKTPDFEHACTTNFDCLLGPQIVVTQEAQNGICEDSGNAECVTDADCSEGVSCWGIVPLQTRTFTSAGCSAEKTQLFRDLERLRDVETIQSVLGSGPYPALDNGTFRPNYVASVWSSWGLFGTGIGANLPRDPINVWSGCGPADAQTCWDGASSTFVCPQQESVYEYSYNKDTGKYTLHMPFEFFKSESQIEQFFAPSFISDTDAFTTARECQPGQTYTFIASACGDGVVGPGEQCDPPGSSVVSNKGVFAKKYGTCEYATSLESIEYRGDAQCLHNSECDQFVFDVLGKTGEENTQVEKVIYTGGNGNYCGDETGGIFVNNTASNIDTNTYVLFSCNIDADCANGDHYIDALPKHPDALEGITIFDTVDLGAFGNKFELINTIPAFQTFQKEVGDGSRVVGCFNLEENLKEFFKPDALSFYDGFQASCVGAIQDGQLLSCQTNPQEFAVNTCNNSCQWDYGSCEGNTNCPNGRVDPGETCDDGGLNGQYGQCNNQCNGLASSCGDGNLDDEGYEKCDWSEAGFGLYSTNKENSCSWDCQDFGSYCGDGVVDFSEGEICDLGVSGVSLYNIDKELSCSSSCQQYGSYCGDNVIDTEQGETCDDGNNTNGDGCNNACIVEEGTCSLPYPQDTTACIVGQNMCPYVSFGPEEDTKVIVDSSFTPVDTVPGNLCAFKDTTCIGAAKMSVCNDYY</sequence>
<organism evidence="4 5">
    <name type="scientific">Candidatus Magasanikbacteria bacterium CG_4_9_14_0_2_um_filter_42_11</name>
    <dbReference type="NCBI Taxonomy" id="1974643"/>
    <lineage>
        <taxon>Bacteria</taxon>
        <taxon>Candidatus Magasanikiibacteriota</taxon>
    </lineage>
</organism>